<dbReference type="InterPro" id="IPR017441">
    <property type="entry name" value="Protein_kinase_ATP_BS"/>
</dbReference>
<dbReference type="PROSITE" id="PS50011">
    <property type="entry name" value="PROTEIN_KINASE_DOM"/>
    <property type="match status" value="1"/>
</dbReference>
<evidence type="ECO:0000256" key="6">
    <source>
        <dbReference type="ARBA" id="ARBA00022741"/>
    </source>
</evidence>
<dbReference type="SMART" id="SM00220">
    <property type="entry name" value="S_TKc"/>
    <property type="match status" value="1"/>
</dbReference>
<evidence type="ECO:0000256" key="7">
    <source>
        <dbReference type="ARBA" id="ARBA00022777"/>
    </source>
</evidence>
<keyword evidence="4" id="KW-0597">Phosphoprotein</keyword>
<dbReference type="EMBL" id="JAVIJP010000027">
    <property type="protein sequence ID" value="KAL3635991.1"/>
    <property type="molecule type" value="Genomic_DNA"/>
</dbReference>
<evidence type="ECO:0000256" key="9">
    <source>
        <dbReference type="ARBA" id="ARBA00047592"/>
    </source>
</evidence>
<dbReference type="InterPro" id="IPR050117">
    <property type="entry name" value="MAPK"/>
</dbReference>
<reference evidence="15" key="1">
    <citation type="journal article" date="2024" name="IScience">
        <title>Strigolactones Initiate the Formation of Haustorium-like Structures in Castilleja.</title>
        <authorList>
            <person name="Buerger M."/>
            <person name="Peterson D."/>
            <person name="Chory J."/>
        </authorList>
    </citation>
    <scope>NUCLEOTIDE SEQUENCE [LARGE SCALE GENOMIC DNA]</scope>
</reference>
<accession>A0ABD3D150</accession>
<dbReference type="PANTHER" id="PTHR24055">
    <property type="entry name" value="MITOGEN-ACTIVATED PROTEIN KINASE"/>
    <property type="match status" value="1"/>
</dbReference>
<sequence length="477" mass="54644">MIQNMAFTDFFTEYGEANLYEIQEVVGKGSYGVVAAAVDTHTRQKVAIKKINNIFEHVSEATRILREIKLLRLLRHPDIVDIKHIMLPPCRREFKDIYVVFELMETDLHNVIRTNHDLTPGHHQYFLYQLLRALKYMHSANVFHRDLKPKNILANSDCKLKICDFGLARASFGDASSAVFWTDYVATRWYRAPELCGCFFSRYTPAIDIWSIGCIFAEILTGKTLFPGKNVVHQLELITDLLGSPSSETISRIRNEKARRFLCSMTKKPPVPLTQKFPNIDPMALRLLQRLLAFDPKDRPSAEQALADPYFYGLANVKDEPSAQTVSKLDFVLQQILEYHPQMLKEHLRGTDHQTHFMYPSGLDQFKQQFVHLEEHPGEVDRNPWLRRYVSLPRERVCSPIDEDLDENSESKNQKKLDIPRPKKSSDIKGSSNVIIRYINNSLKGTKNGHSGAPCMLRSASISASMCIGMERASCEV</sequence>
<dbReference type="PROSITE" id="PS00107">
    <property type="entry name" value="PROTEIN_KINASE_ATP"/>
    <property type="match status" value="1"/>
</dbReference>
<keyword evidence="5 14" id="KW-0808">Transferase</keyword>
<evidence type="ECO:0000256" key="10">
    <source>
        <dbReference type="ARBA" id="ARBA00048312"/>
    </source>
</evidence>
<dbReference type="PROSITE" id="PS01351">
    <property type="entry name" value="MAPK"/>
    <property type="match status" value="1"/>
</dbReference>
<dbReference type="GO" id="GO:0004707">
    <property type="term" value="F:MAP kinase activity"/>
    <property type="evidence" value="ECO:0007669"/>
    <property type="project" value="UniProtKB-EC"/>
</dbReference>
<dbReference type="CDD" id="cd07859">
    <property type="entry name" value="STKc_TDY_MAPK"/>
    <property type="match status" value="1"/>
</dbReference>
<keyword evidence="7 14" id="KW-0418">Kinase</keyword>
<keyword evidence="6 11" id="KW-0547">Nucleotide-binding</keyword>
<dbReference type="Gene3D" id="3.30.200.20">
    <property type="entry name" value="Phosphorylase Kinase, domain 1"/>
    <property type="match status" value="1"/>
</dbReference>
<dbReference type="Proteomes" id="UP001632038">
    <property type="component" value="Unassembled WGS sequence"/>
</dbReference>
<keyword evidence="3" id="KW-0723">Serine/threonine-protein kinase</keyword>
<dbReference type="FunFam" id="1.10.510.10:FF:000017">
    <property type="entry name" value="Mitogen-activated protein kinase"/>
    <property type="match status" value="1"/>
</dbReference>
<feature type="domain" description="Protein kinase" evidence="13">
    <location>
        <begin position="20"/>
        <end position="311"/>
    </location>
</feature>
<evidence type="ECO:0000256" key="5">
    <source>
        <dbReference type="ARBA" id="ARBA00022679"/>
    </source>
</evidence>
<evidence type="ECO:0000259" key="13">
    <source>
        <dbReference type="PROSITE" id="PS50011"/>
    </source>
</evidence>
<dbReference type="GO" id="GO:0005524">
    <property type="term" value="F:ATP binding"/>
    <property type="evidence" value="ECO:0007669"/>
    <property type="project" value="UniProtKB-UniRule"/>
</dbReference>
<dbReference type="InterPro" id="IPR003527">
    <property type="entry name" value="MAP_kinase_CS"/>
</dbReference>
<comment type="caution">
    <text evidence="14">The sequence shown here is derived from an EMBL/GenBank/DDBJ whole genome shotgun (WGS) entry which is preliminary data.</text>
</comment>
<feature type="region of interest" description="Disordered" evidence="12">
    <location>
        <begin position="403"/>
        <end position="428"/>
    </location>
</feature>
<gene>
    <name evidence="14" type="primary">MPK9_7</name>
    <name evidence="14" type="ORF">CASFOL_020538</name>
</gene>
<evidence type="ECO:0000313" key="15">
    <source>
        <dbReference type="Proteomes" id="UP001632038"/>
    </source>
</evidence>
<comment type="catalytic activity">
    <reaction evidence="10">
        <text>L-seryl-[protein] + ATP = O-phospho-L-seryl-[protein] + ADP + H(+)</text>
        <dbReference type="Rhea" id="RHEA:17989"/>
        <dbReference type="Rhea" id="RHEA-COMP:9863"/>
        <dbReference type="Rhea" id="RHEA-COMP:11604"/>
        <dbReference type="ChEBI" id="CHEBI:15378"/>
        <dbReference type="ChEBI" id="CHEBI:29999"/>
        <dbReference type="ChEBI" id="CHEBI:30616"/>
        <dbReference type="ChEBI" id="CHEBI:83421"/>
        <dbReference type="ChEBI" id="CHEBI:456216"/>
        <dbReference type="EC" id="2.7.11.24"/>
    </reaction>
</comment>
<proteinExistence type="inferred from homology"/>
<name>A0ABD3D150_9LAMI</name>
<evidence type="ECO:0000256" key="11">
    <source>
        <dbReference type="PROSITE-ProRule" id="PRU10141"/>
    </source>
</evidence>
<dbReference type="SUPFAM" id="SSF56112">
    <property type="entry name" value="Protein kinase-like (PK-like)"/>
    <property type="match status" value="1"/>
</dbReference>
<dbReference type="EC" id="2.7.11.24" evidence="2"/>
<dbReference type="FunFam" id="3.30.200.20:FF:000046">
    <property type="entry name" value="Mitogen-activated protein kinase"/>
    <property type="match status" value="1"/>
</dbReference>
<protein>
    <recommendedName>
        <fullName evidence="2">mitogen-activated protein kinase</fullName>
        <ecNumber evidence="2">2.7.11.24</ecNumber>
    </recommendedName>
</protein>
<evidence type="ECO:0000256" key="8">
    <source>
        <dbReference type="ARBA" id="ARBA00022840"/>
    </source>
</evidence>
<feature type="compositionally biased region" description="Basic and acidic residues" evidence="12">
    <location>
        <begin position="409"/>
        <end position="427"/>
    </location>
</feature>
<dbReference type="Pfam" id="PF00069">
    <property type="entry name" value="Pkinase"/>
    <property type="match status" value="1"/>
</dbReference>
<dbReference type="InterPro" id="IPR000719">
    <property type="entry name" value="Prot_kinase_dom"/>
</dbReference>
<keyword evidence="8 11" id="KW-0067">ATP-binding</keyword>
<dbReference type="Gene3D" id="1.10.510.10">
    <property type="entry name" value="Transferase(Phosphotransferase) domain 1"/>
    <property type="match status" value="1"/>
</dbReference>
<evidence type="ECO:0000256" key="1">
    <source>
        <dbReference type="ARBA" id="ARBA00008832"/>
    </source>
</evidence>
<feature type="binding site" evidence="11">
    <location>
        <position position="50"/>
    </location>
    <ligand>
        <name>ATP</name>
        <dbReference type="ChEBI" id="CHEBI:30616"/>
    </ligand>
</feature>
<comment type="similarity">
    <text evidence="1">Belongs to the protein kinase superfamily. CMGC Ser/Thr protein kinase family. MAP kinase subfamily.</text>
</comment>
<keyword evidence="15" id="KW-1185">Reference proteome</keyword>
<evidence type="ECO:0000256" key="3">
    <source>
        <dbReference type="ARBA" id="ARBA00022527"/>
    </source>
</evidence>
<dbReference type="InterPro" id="IPR011009">
    <property type="entry name" value="Kinase-like_dom_sf"/>
</dbReference>
<evidence type="ECO:0000256" key="2">
    <source>
        <dbReference type="ARBA" id="ARBA00012411"/>
    </source>
</evidence>
<comment type="catalytic activity">
    <reaction evidence="9">
        <text>L-threonyl-[protein] + ATP = O-phospho-L-threonyl-[protein] + ADP + H(+)</text>
        <dbReference type="Rhea" id="RHEA:46608"/>
        <dbReference type="Rhea" id="RHEA-COMP:11060"/>
        <dbReference type="Rhea" id="RHEA-COMP:11605"/>
        <dbReference type="ChEBI" id="CHEBI:15378"/>
        <dbReference type="ChEBI" id="CHEBI:30013"/>
        <dbReference type="ChEBI" id="CHEBI:30616"/>
        <dbReference type="ChEBI" id="CHEBI:61977"/>
        <dbReference type="ChEBI" id="CHEBI:456216"/>
        <dbReference type="EC" id="2.7.11.24"/>
    </reaction>
</comment>
<evidence type="ECO:0000256" key="4">
    <source>
        <dbReference type="ARBA" id="ARBA00022553"/>
    </source>
</evidence>
<evidence type="ECO:0000256" key="12">
    <source>
        <dbReference type="SAM" id="MobiDB-lite"/>
    </source>
</evidence>
<evidence type="ECO:0000313" key="14">
    <source>
        <dbReference type="EMBL" id="KAL3635991.1"/>
    </source>
</evidence>
<organism evidence="14 15">
    <name type="scientific">Castilleja foliolosa</name>
    <dbReference type="NCBI Taxonomy" id="1961234"/>
    <lineage>
        <taxon>Eukaryota</taxon>
        <taxon>Viridiplantae</taxon>
        <taxon>Streptophyta</taxon>
        <taxon>Embryophyta</taxon>
        <taxon>Tracheophyta</taxon>
        <taxon>Spermatophyta</taxon>
        <taxon>Magnoliopsida</taxon>
        <taxon>eudicotyledons</taxon>
        <taxon>Gunneridae</taxon>
        <taxon>Pentapetalae</taxon>
        <taxon>asterids</taxon>
        <taxon>lamiids</taxon>
        <taxon>Lamiales</taxon>
        <taxon>Orobanchaceae</taxon>
        <taxon>Pedicularideae</taxon>
        <taxon>Castillejinae</taxon>
        <taxon>Castilleja</taxon>
    </lineage>
</organism>
<dbReference type="AlphaFoldDB" id="A0ABD3D150"/>